<reference evidence="1" key="1">
    <citation type="journal article" date="2016" name="Nat. Genet.">
        <title>A high-quality carrot genome assembly provides new insights into carotenoid accumulation and asterid genome evolution.</title>
        <authorList>
            <person name="Iorizzo M."/>
            <person name="Ellison S."/>
            <person name="Senalik D."/>
            <person name="Zeng P."/>
            <person name="Satapoomin P."/>
            <person name="Huang J."/>
            <person name="Bowman M."/>
            <person name="Iovene M."/>
            <person name="Sanseverino W."/>
            <person name="Cavagnaro P."/>
            <person name="Yildiz M."/>
            <person name="Macko-Podgorni A."/>
            <person name="Moranska E."/>
            <person name="Grzebelus E."/>
            <person name="Grzebelus D."/>
            <person name="Ashrafi H."/>
            <person name="Zheng Z."/>
            <person name="Cheng S."/>
            <person name="Spooner D."/>
            <person name="Van Deynze A."/>
            <person name="Simon P."/>
        </authorList>
    </citation>
    <scope>NUCLEOTIDE SEQUENCE</scope>
    <source>
        <tissue evidence="1">Leaf</tissue>
    </source>
</reference>
<name>A0A164T872_DAUCS</name>
<reference evidence="1" key="2">
    <citation type="submission" date="2022-03" db="EMBL/GenBank/DDBJ databases">
        <title>Draft title - Genomic analysis of global carrot germplasm unveils the trajectory of domestication and the origin of high carotenoid orange carrot.</title>
        <authorList>
            <person name="Iorizzo M."/>
            <person name="Ellison S."/>
            <person name="Senalik D."/>
            <person name="Macko-Podgorni A."/>
            <person name="Grzebelus D."/>
            <person name="Bostan H."/>
            <person name="Rolling W."/>
            <person name="Curaba J."/>
            <person name="Simon P."/>
        </authorList>
    </citation>
    <scope>NUCLEOTIDE SEQUENCE</scope>
    <source>
        <tissue evidence="1">Leaf</tissue>
    </source>
</reference>
<evidence type="ECO:0000313" key="2">
    <source>
        <dbReference type="Proteomes" id="UP000077755"/>
    </source>
</evidence>
<dbReference type="AlphaFoldDB" id="A0A164T872"/>
<accession>A0A164T872</accession>
<evidence type="ECO:0000313" key="1">
    <source>
        <dbReference type="EMBL" id="WOH08664.1"/>
    </source>
</evidence>
<keyword evidence="2" id="KW-1185">Reference proteome</keyword>
<sequence>MDWDEMYVMINYPEEIPKGRFESFLKVCLELDIEQAHFLYSTKMLLRSESVHHHLNVLKINSTLHPPSHFAFLVFKAMYCPFQWDSTVKEMAAIIIHPYFRKRVPEFIYLIRDIKGDDHYDIFPIYKLCPNAKNKQSFLHTGWFPYERHVWSSSLCNKVVPQSQDVVSPFDQCITINHIFQTQCAYCSMQSILYKVVYGIYL</sequence>
<dbReference type="EMBL" id="CP093349">
    <property type="protein sequence ID" value="WOH08664.1"/>
    <property type="molecule type" value="Genomic_DNA"/>
</dbReference>
<proteinExistence type="predicted"/>
<organism evidence="1 2">
    <name type="scientific">Daucus carota subsp. sativus</name>
    <name type="common">Carrot</name>
    <dbReference type="NCBI Taxonomy" id="79200"/>
    <lineage>
        <taxon>Eukaryota</taxon>
        <taxon>Viridiplantae</taxon>
        <taxon>Streptophyta</taxon>
        <taxon>Embryophyta</taxon>
        <taxon>Tracheophyta</taxon>
        <taxon>Spermatophyta</taxon>
        <taxon>Magnoliopsida</taxon>
        <taxon>eudicotyledons</taxon>
        <taxon>Gunneridae</taxon>
        <taxon>Pentapetalae</taxon>
        <taxon>asterids</taxon>
        <taxon>campanulids</taxon>
        <taxon>Apiales</taxon>
        <taxon>Apiaceae</taxon>
        <taxon>Apioideae</taxon>
        <taxon>Scandiceae</taxon>
        <taxon>Daucinae</taxon>
        <taxon>Daucus</taxon>
        <taxon>Daucus sect. Daucus</taxon>
    </lineage>
</organism>
<dbReference type="Gramene" id="KZM87187">
    <property type="protein sequence ID" value="KZM87187"/>
    <property type="gene ID" value="DCAR_024321"/>
</dbReference>
<gene>
    <name evidence="1" type="ORF">DCAR_0728108</name>
</gene>
<protein>
    <submittedName>
        <fullName evidence="1">Uncharacterized protein</fullName>
    </submittedName>
</protein>
<dbReference type="Proteomes" id="UP000077755">
    <property type="component" value="Chromosome 7"/>
</dbReference>